<evidence type="ECO:0000259" key="2">
    <source>
        <dbReference type="Pfam" id="PF03478"/>
    </source>
</evidence>
<dbReference type="EnsemblPlants" id="QL07p011071:mrna">
    <property type="protein sequence ID" value="QL07p011071:mrna"/>
    <property type="gene ID" value="QL07p011071"/>
</dbReference>
<dbReference type="InterPro" id="IPR026960">
    <property type="entry name" value="RVT-Znf"/>
</dbReference>
<dbReference type="Pfam" id="PF03478">
    <property type="entry name" value="Beta-prop_KIB1-4"/>
    <property type="match status" value="1"/>
</dbReference>
<reference evidence="4 5" key="1">
    <citation type="journal article" date="2016" name="G3 (Bethesda)">
        <title>First Draft Assembly and Annotation of the Genome of a California Endemic Oak Quercus lobata Nee (Fagaceae).</title>
        <authorList>
            <person name="Sork V.L."/>
            <person name="Fitz-Gibbon S.T."/>
            <person name="Puiu D."/>
            <person name="Crepeau M."/>
            <person name="Gugger P.F."/>
            <person name="Sherman R."/>
            <person name="Stevens K."/>
            <person name="Langley C.H."/>
            <person name="Pellegrini M."/>
            <person name="Salzberg S.L."/>
        </authorList>
    </citation>
    <scope>NUCLEOTIDE SEQUENCE [LARGE SCALE GENOMIC DNA]</scope>
    <source>
        <strain evidence="4 5">cv. SW786</strain>
    </source>
</reference>
<dbReference type="InterPro" id="IPR050942">
    <property type="entry name" value="F-box_BR-signaling"/>
</dbReference>
<evidence type="ECO:0000256" key="1">
    <source>
        <dbReference type="SAM" id="Phobius"/>
    </source>
</evidence>
<feature type="domain" description="Reverse transcriptase zinc-binding" evidence="3">
    <location>
        <begin position="49"/>
        <end position="135"/>
    </location>
</feature>
<dbReference type="PANTHER" id="PTHR44259:SF108">
    <property type="entry name" value="F-BOX PROTEIN SKIP23-LIKE"/>
    <property type="match status" value="1"/>
</dbReference>
<name>A0A7N2M2Q9_QUELO</name>
<evidence type="ECO:0000259" key="3">
    <source>
        <dbReference type="Pfam" id="PF13966"/>
    </source>
</evidence>
<sequence length="722" mass="82115">MFKDGCWNWEKLSFVVPSTIKEKINEIPIPLFGESKDFISWKYTLNGEFSTTSAYKLAKPDECQIPEFLGGWIWKLDTAPKMRHFLWLCHHRSVSVRETIAAKGVECDMICLVCKNAEEPLSHALRECPFTLESWRNIKTPMTLQASFQLELLDWLKSNCLCDPNIMVNGCPWRIQFPFVVCSMARSVSTTTILNIFKVFVYFQVALFITLIRGYVISTSSFRLTLFVTVLVLTFLSPAHAEKYLSLFEFFVTILTSTSSFVISESPVIVILILTDSSLISNIKPWLERFLVNPSSLGTSNNIGLESNGSQALILPELPPEVIRENVNRLYTFRDFIAAAGVSRTWRYVCLSISRRPQLLVNRSSSSTSLVTSNNIGLESNGPQAPIWSELPADMIGEIGNQIPNSKDIKAILTFCNPCSSACFETTTWSLFPWLMLSNKLDSDLQCFFNLWLELPTSDQKRCWGSPHGLVVTLGPYEAYLVHVRKEEQIALPPLNPIRALAQLEEVAFNRGGDEAALNRRGQGQWAIVTVTNPDNLKFNDVACFEDKIYALCGYGQLLRLELDAPLAAKAEVINRQPRKEEIGTPQKLYLMKSQKNLIAVFRYTFHNPKKMRQETERFLVCNFNFSESKWKVTDLKDCTAFVGDGNSWCIPTSTIPSRNNCIYFTDDNWELQMYPGVAYGGRDVGVFNIAQKVTQQLPFGKDNPRFYSRPIWVTPSYYVFR</sequence>
<dbReference type="InterPro" id="IPR005174">
    <property type="entry name" value="KIB1-4_b-propeller"/>
</dbReference>
<accession>A0A7N2M2Q9</accession>
<feature type="domain" description="KIB1-4 beta-propeller" evidence="2">
    <location>
        <begin position="453"/>
        <end position="689"/>
    </location>
</feature>
<dbReference type="InParanoid" id="A0A7N2M2Q9"/>
<protein>
    <submittedName>
        <fullName evidence="4">Uncharacterized protein</fullName>
    </submittedName>
</protein>
<keyword evidence="1" id="KW-0472">Membrane</keyword>
<dbReference type="EMBL" id="LRBV02000007">
    <property type="status" value="NOT_ANNOTATED_CDS"/>
    <property type="molecule type" value="Genomic_DNA"/>
</dbReference>
<reference evidence="4" key="2">
    <citation type="submission" date="2021-01" db="UniProtKB">
        <authorList>
            <consortium name="EnsemblPlants"/>
        </authorList>
    </citation>
    <scope>IDENTIFICATION</scope>
</reference>
<keyword evidence="1" id="KW-0812">Transmembrane</keyword>
<keyword evidence="1" id="KW-1133">Transmembrane helix</keyword>
<dbReference type="Gramene" id="QL07p011071:mrna">
    <property type="protein sequence ID" value="QL07p011071:mrna"/>
    <property type="gene ID" value="QL07p011071"/>
</dbReference>
<organism evidence="4 5">
    <name type="scientific">Quercus lobata</name>
    <name type="common">Valley oak</name>
    <dbReference type="NCBI Taxonomy" id="97700"/>
    <lineage>
        <taxon>Eukaryota</taxon>
        <taxon>Viridiplantae</taxon>
        <taxon>Streptophyta</taxon>
        <taxon>Embryophyta</taxon>
        <taxon>Tracheophyta</taxon>
        <taxon>Spermatophyta</taxon>
        <taxon>Magnoliopsida</taxon>
        <taxon>eudicotyledons</taxon>
        <taxon>Gunneridae</taxon>
        <taxon>Pentapetalae</taxon>
        <taxon>rosids</taxon>
        <taxon>fabids</taxon>
        <taxon>Fagales</taxon>
        <taxon>Fagaceae</taxon>
        <taxon>Quercus</taxon>
    </lineage>
</organism>
<proteinExistence type="predicted"/>
<evidence type="ECO:0000313" key="5">
    <source>
        <dbReference type="Proteomes" id="UP000594261"/>
    </source>
</evidence>
<dbReference type="AlphaFoldDB" id="A0A7N2M2Q9"/>
<dbReference type="Proteomes" id="UP000594261">
    <property type="component" value="Chromosome 7"/>
</dbReference>
<keyword evidence="5" id="KW-1185">Reference proteome</keyword>
<evidence type="ECO:0000313" key="4">
    <source>
        <dbReference type="EnsemblPlants" id="QL07p011071:mrna"/>
    </source>
</evidence>
<feature type="transmembrane region" description="Helical" evidence="1">
    <location>
        <begin position="192"/>
        <end position="212"/>
    </location>
</feature>
<dbReference type="Pfam" id="PF13966">
    <property type="entry name" value="zf-RVT"/>
    <property type="match status" value="1"/>
</dbReference>
<feature type="transmembrane region" description="Helical" evidence="1">
    <location>
        <begin position="224"/>
        <end position="241"/>
    </location>
</feature>
<dbReference type="PANTHER" id="PTHR44259">
    <property type="entry name" value="OS07G0183000 PROTEIN-RELATED"/>
    <property type="match status" value="1"/>
</dbReference>